<dbReference type="PROSITE" id="PS51755">
    <property type="entry name" value="OMPR_PHOB"/>
    <property type="match status" value="1"/>
</dbReference>
<feature type="repeat" description="TPR" evidence="2">
    <location>
        <begin position="460"/>
        <end position="493"/>
    </location>
</feature>
<sequence>MDTLRTAGQGGPTAESYRFDDIVVDATAHVLLRAGVPQTVEPKAFSVLLILLRRAGELVGRDDLLDQVWGHRHVTPGVLTRVIAQLRSALGDDSHHPRYIQTQHALGYRFIGELLADEAPPEEAGSGAVPSAPAIARPQATTVSAPVPETPEIHPHAAAEAAASERLHAEVARHARRWPWLLAAGVLVAAAVATWLPQWRGGALHAAEPSIAVLPFTTLSDRTDDRYFAEGLATEMHSALAGVHGLKVATWLPPDAVKGADAKTMGERLGVATVLDASVRRDHDRVRISARLSDTRTGYTLWSRTYEHDVADVFATQSDIAQQVVTALIGVLPDSGEGLRRRLHPTQNVAAFDAYLRGVQSLLVGESDNAIASFRTALDGDSSFARAQAGICQAEIDRFEAMRGADAFDNARLACERAQKMDPTMGTVKLALGDLYRVRGELRRAREFYTSAKDDPEVASNAIVGLAELESVQGHHERAIELFGKALQVSPGNAYAWSTMAWEQYQNDDLPAAIESSKRALELRPERSVLWAALGFYHLTNGDTAESEKALQQSNALEPNYAATANLATLKYQTGDYAAAAAMYRQATQLDPGDFYPWGYLGDALIADPSAGNARDAFREAATRARRYTAVRHDDAKAIAALAWYLTNLDERDDVQNLMRRAESLGTAKGEVALLNAQTWTALGDRENARRCVETARANGIGAALIDTNYVLRRAGLARQ</sequence>
<dbReference type="InterPro" id="IPR016032">
    <property type="entry name" value="Sig_transdc_resp-reg_C-effctor"/>
</dbReference>
<dbReference type="PROSITE" id="PS50005">
    <property type="entry name" value="TPR"/>
    <property type="match status" value="3"/>
</dbReference>
<dbReference type="Gene3D" id="1.25.40.10">
    <property type="entry name" value="Tetratricopeptide repeat domain"/>
    <property type="match status" value="3"/>
</dbReference>
<dbReference type="Gene3D" id="3.40.50.10610">
    <property type="entry name" value="ABC-type transport auxiliary lipoprotein component"/>
    <property type="match status" value="1"/>
</dbReference>
<evidence type="ECO:0000256" key="3">
    <source>
        <dbReference type="PROSITE-ProRule" id="PRU01091"/>
    </source>
</evidence>
<evidence type="ECO:0000259" key="4">
    <source>
        <dbReference type="PROSITE" id="PS51755"/>
    </source>
</evidence>
<evidence type="ECO:0000256" key="2">
    <source>
        <dbReference type="PROSITE-ProRule" id="PRU00339"/>
    </source>
</evidence>
<evidence type="ECO:0000313" key="6">
    <source>
        <dbReference type="Proteomes" id="UP001321580"/>
    </source>
</evidence>
<dbReference type="CDD" id="cd00383">
    <property type="entry name" value="trans_reg_C"/>
    <property type="match status" value="1"/>
</dbReference>
<dbReference type="PANTHER" id="PTHR12558">
    <property type="entry name" value="CELL DIVISION CYCLE 16,23,27"/>
    <property type="match status" value="1"/>
</dbReference>
<proteinExistence type="predicted"/>
<dbReference type="Pfam" id="PF13181">
    <property type="entry name" value="TPR_8"/>
    <property type="match status" value="1"/>
</dbReference>
<dbReference type="SUPFAM" id="SSF46894">
    <property type="entry name" value="C-terminal effector domain of the bipartite response regulators"/>
    <property type="match status" value="1"/>
</dbReference>
<dbReference type="EMBL" id="JASGBI010000001">
    <property type="protein sequence ID" value="MDI9240496.1"/>
    <property type="molecule type" value="Genomic_DNA"/>
</dbReference>
<dbReference type="SMART" id="SM00028">
    <property type="entry name" value="TPR"/>
    <property type="match status" value="5"/>
</dbReference>
<dbReference type="Pfam" id="PF00486">
    <property type="entry name" value="Trans_reg_C"/>
    <property type="match status" value="1"/>
</dbReference>
<feature type="repeat" description="TPR" evidence="2">
    <location>
        <begin position="494"/>
        <end position="527"/>
    </location>
</feature>
<dbReference type="Gene3D" id="1.10.10.10">
    <property type="entry name" value="Winged helix-like DNA-binding domain superfamily/Winged helix DNA-binding domain"/>
    <property type="match status" value="1"/>
</dbReference>
<dbReference type="InterPro" id="IPR011990">
    <property type="entry name" value="TPR-like_helical_dom_sf"/>
</dbReference>
<feature type="DNA-binding region" description="OmpR/PhoB-type" evidence="3">
    <location>
        <begin position="14"/>
        <end position="112"/>
    </location>
</feature>
<evidence type="ECO:0000313" key="5">
    <source>
        <dbReference type="EMBL" id="MDI9240496.1"/>
    </source>
</evidence>
<protein>
    <submittedName>
        <fullName evidence="5">Winged helix-turn-helix domain-containing protein</fullName>
    </submittedName>
</protein>
<dbReference type="SMART" id="SM00862">
    <property type="entry name" value="Trans_reg_C"/>
    <property type="match status" value="1"/>
</dbReference>
<dbReference type="InterPro" id="IPR019734">
    <property type="entry name" value="TPR_rpt"/>
</dbReference>
<dbReference type="InterPro" id="IPR036388">
    <property type="entry name" value="WH-like_DNA-bd_sf"/>
</dbReference>
<dbReference type="Proteomes" id="UP001321580">
    <property type="component" value="Unassembled WGS sequence"/>
</dbReference>
<organism evidence="5 6">
    <name type="scientific">Lysobacter stagni</name>
    <dbReference type="NCBI Taxonomy" id="3045172"/>
    <lineage>
        <taxon>Bacteria</taxon>
        <taxon>Pseudomonadati</taxon>
        <taxon>Pseudomonadota</taxon>
        <taxon>Gammaproteobacteria</taxon>
        <taxon>Lysobacterales</taxon>
        <taxon>Lysobacteraceae</taxon>
        <taxon>Lysobacter</taxon>
    </lineage>
</organism>
<name>A0ABT6XKE1_9GAMM</name>
<comment type="caution">
    <text evidence="5">The sequence shown here is derived from an EMBL/GenBank/DDBJ whole genome shotgun (WGS) entry which is preliminary data.</text>
</comment>
<feature type="repeat" description="TPR" evidence="2">
    <location>
        <begin position="561"/>
        <end position="594"/>
    </location>
</feature>
<accession>A0ABT6XKE1</accession>
<dbReference type="InterPro" id="IPR001867">
    <property type="entry name" value="OmpR/PhoB-type_DNA-bd"/>
</dbReference>
<keyword evidence="1 3" id="KW-0238">DNA-binding</keyword>
<feature type="domain" description="OmpR/PhoB-type" evidence="4">
    <location>
        <begin position="14"/>
        <end position="112"/>
    </location>
</feature>
<dbReference type="SUPFAM" id="SSF81901">
    <property type="entry name" value="HCP-like"/>
    <property type="match status" value="1"/>
</dbReference>
<gene>
    <name evidence="5" type="ORF">QLQ15_16450</name>
</gene>
<dbReference type="RefSeq" id="WP_283213821.1">
    <property type="nucleotide sequence ID" value="NZ_JASGBI010000001.1"/>
</dbReference>
<reference evidence="5 6" key="1">
    <citation type="submission" date="2023-05" db="EMBL/GenBank/DDBJ databases">
        <title>Lysobacter sp. strain LF1 Genome sequencing and assembly.</title>
        <authorList>
            <person name="Jung Y."/>
        </authorList>
    </citation>
    <scope>NUCLEOTIDE SEQUENCE [LARGE SCALE GENOMIC DNA]</scope>
    <source>
        <strain evidence="5 6">LF1</strain>
    </source>
</reference>
<keyword evidence="6" id="KW-1185">Reference proteome</keyword>
<dbReference type="PANTHER" id="PTHR12558:SF13">
    <property type="entry name" value="CELL DIVISION CYCLE PROTEIN 27 HOMOLOG"/>
    <property type="match status" value="1"/>
</dbReference>
<evidence type="ECO:0000256" key="1">
    <source>
        <dbReference type="ARBA" id="ARBA00023125"/>
    </source>
</evidence>
<keyword evidence="2" id="KW-0802">TPR repeat</keyword>